<dbReference type="FunFam" id="3.30.530.20:FF:000028">
    <property type="entry name" value="Phosphatidylinositol transfer protein 5"/>
    <property type="match status" value="1"/>
</dbReference>
<dbReference type="GO" id="GO:0008526">
    <property type="term" value="F:phosphatidylinositol transfer activity"/>
    <property type="evidence" value="ECO:0007669"/>
    <property type="project" value="TreeGrafter"/>
</dbReference>
<evidence type="ECO:0000256" key="1">
    <source>
        <dbReference type="ARBA" id="ARBA00022448"/>
    </source>
</evidence>
<sequence length="259" mass="30123">MLIKEYRMILPLTVEEYQIAQLYMVAKKSKESTKGGEGIEIIKNEPFDNEKGKGQYTEKIIYLANSLPRFAAAILPSSALKIEEKAWNAYPYCKTEYSCPFFGEKLVLSIESMHLPGRGEVENALKCNEETLKQRHVDFIDIANDQPKEYIKEEDPKIFKSTKTDRGPLDDPKWRDKVEPVMTCYKLVHAEFKYWGFQTKVENVIQDTGVRDVLLKAHRALFCWIDEWFGLTIEDIRKIEDETKKELIKKLEENKTAGK</sequence>
<dbReference type="GO" id="GO:0031210">
    <property type="term" value="F:phosphatidylcholine binding"/>
    <property type="evidence" value="ECO:0007669"/>
    <property type="project" value="TreeGrafter"/>
</dbReference>
<dbReference type="SUPFAM" id="SSF55961">
    <property type="entry name" value="Bet v1-like"/>
    <property type="match status" value="1"/>
</dbReference>
<reference evidence="4 5" key="1">
    <citation type="submission" date="2023-11" db="EMBL/GenBank/DDBJ databases">
        <title>Dfirmibasis_genome.</title>
        <authorList>
            <person name="Edelbroek B."/>
            <person name="Kjellin J."/>
            <person name="Jerlstrom-Hultqvist J."/>
            <person name="Soderbom F."/>
        </authorList>
    </citation>
    <scope>NUCLEOTIDE SEQUENCE [LARGE SCALE GENOMIC DNA]</scope>
    <source>
        <strain evidence="4 5">TNS-C-14</strain>
    </source>
</reference>
<dbReference type="Pfam" id="PF02121">
    <property type="entry name" value="IP_trans"/>
    <property type="match status" value="1"/>
</dbReference>
<dbReference type="InterPro" id="IPR001666">
    <property type="entry name" value="PI_transfer"/>
</dbReference>
<comment type="caution">
    <text evidence="4">The sequence shown here is derived from an EMBL/GenBank/DDBJ whole genome shotgun (WGS) entry which is preliminary data.</text>
</comment>
<dbReference type="EMBL" id="JAVFKY010000004">
    <property type="protein sequence ID" value="KAK5576895.1"/>
    <property type="molecule type" value="Genomic_DNA"/>
</dbReference>
<evidence type="ECO:0000256" key="2">
    <source>
        <dbReference type="ARBA" id="ARBA00023121"/>
    </source>
</evidence>
<dbReference type="GO" id="GO:0008525">
    <property type="term" value="F:phosphatidylcholine transporter activity"/>
    <property type="evidence" value="ECO:0007669"/>
    <property type="project" value="TreeGrafter"/>
</dbReference>
<dbReference type="GO" id="GO:0035091">
    <property type="term" value="F:phosphatidylinositol binding"/>
    <property type="evidence" value="ECO:0007669"/>
    <property type="project" value="TreeGrafter"/>
</dbReference>
<evidence type="ECO:0000313" key="5">
    <source>
        <dbReference type="Proteomes" id="UP001344447"/>
    </source>
</evidence>
<keyword evidence="5" id="KW-1185">Reference proteome</keyword>
<dbReference type="Proteomes" id="UP001344447">
    <property type="component" value="Unassembled WGS sequence"/>
</dbReference>
<keyword evidence="1" id="KW-0813">Transport</keyword>
<dbReference type="PANTHER" id="PTHR10658:SF81">
    <property type="entry name" value="PROTEIN RETINAL DEGENERATION B"/>
    <property type="match status" value="1"/>
</dbReference>
<dbReference type="AlphaFoldDB" id="A0AAN7TXK3"/>
<dbReference type="Gene3D" id="3.30.530.20">
    <property type="match status" value="1"/>
</dbReference>
<dbReference type="CDD" id="cd07815">
    <property type="entry name" value="SRPBCC_PITP"/>
    <property type="match status" value="1"/>
</dbReference>
<evidence type="ECO:0000313" key="4">
    <source>
        <dbReference type="EMBL" id="KAK5576895.1"/>
    </source>
</evidence>
<dbReference type="GO" id="GO:0005794">
    <property type="term" value="C:Golgi apparatus"/>
    <property type="evidence" value="ECO:0007669"/>
    <property type="project" value="UniProtKB-ARBA"/>
</dbReference>
<protein>
    <recommendedName>
        <fullName evidence="3">Phosphatidylinositol transfer protein N-terminal domain-containing protein</fullName>
    </recommendedName>
</protein>
<dbReference type="InterPro" id="IPR055261">
    <property type="entry name" value="PI_transfer_N"/>
</dbReference>
<feature type="domain" description="Phosphatidylinositol transfer protein N-terminal" evidence="3">
    <location>
        <begin position="1"/>
        <end position="245"/>
    </location>
</feature>
<accession>A0AAN7TXK3</accession>
<dbReference type="PANTHER" id="PTHR10658">
    <property type="entry name" value="PHOSPHATIDYLINOSITOL TRANSFER PROTEIN"/>
    <property type="match status" value="1"/>
</dbReference>
<dbReference type="PRINTS" id="PR00391">
    <property type="entry name" value="PITRANSFER"/>
</dbReference>
<dbReference type="GO" id="GO:0071944">
    <property type="term" value="C:cell periphery"/>
    <property type="evidence" value="ECO:0007669"/>
    <property type="project" value="UniProtKB-ARBA"/>
</dbReference>
<evidence type="ECO:0000259" key="3">
    <source>
        <dbReference type="Pfam" id="PF02121"/>
    </source>
</evidence>
<organism evidence="4 5">
    <name type="scientific">Dictyostelium firmibasis</name>
    <dbReference type="NCBI Taxonomy" id="79012"/>
    <lineage>
        <taxon>Eukaryota</taxon>
        <taxon>Amoebozoa</taxon>
        <taxon>Evosea</taxon>
        <taxon>Eumycetozoa</taxon>
        <taxon>Dictyostelia</taxon>
        <taxon>Dictyosteliales</taxon>
        <taxon>Dictyosteliaceae</taxon>
        <taxon>Dictyostelium</taxon>
    </lineage>
</organism>
<dbReference type="InterPro" id="IPR023393">
    <property type="entry name" value="START-like_dom_sf"/>
</dbReference>
<gene>
    <name evidence="4" type="ORF">RB653_001832</name>
</gene>
<keyword evidence="2" id="KW-0446">Lipid-binding</keyword>
<name>A0AAN7TXK3_9MYCE</name>
<proteinExistence type="predicted"/>